<dbReference type="AlphaFoldDB" id="A0A150GG59"/>
<protein>
    <recommendedName>
        <fullName evidence="3">Ankyrin repeat domain-containing protein</fullName>
    </recommendedName>
</protein>
<name>A0A150GG59_GONPE</name>
<comment type="caution">
    <text evidence="1">The sequence shown here is derived from an EMBL/GenBank/DDBJ whole genome shotgun (WGS) entry which is preliminary data.</text>
</comment>
<dbReference type="GO" id="GO:0004620">
    <property type="term" value="F:phospholipase activity"/>
    <property type="evidence" value="ECO:0007669"/>
    <property type="project" value="TreeGrafter"/>
</dbReference>
<dbReference type="GO" id="GO:0046513">
    <property type="term" value="P:ceramide biosynthetic process"/>
    <property type="evidence" value="ECO:0007669"/>
    <property type="project" value="TreeGrafter"/>
</dbReference>
<evidence type="ECO:0000313" key="2">
    <source>
        <dbReference type="Proteomes" id="UP000075714"/>
    </source>
</evidence>
<dbReference type="GO" id="GO:0016020">
    <property type="term" value="C:membrane"/>
    <property type="evidence" value="ECO:0007669"/>
    <property type="project" value="TreeGrafter"/>
</dbReference>
<dbReference type="PANTHER" id="PTHR12393:SF6">
    <property type="entry name" value="SPHINGOMYELIN PHOSPHODIESTERASE 2"/>
    <property type="match status" value="1"/>
</dbReference>
<evidence type="ECO:0008006" key="3">
    <source>
        <dbReference type="Google" id="ProtNLM"/>
    </source>
</evidence>
<dbReference type="InterPro" id="IPR036770">
    <property type="entry name" value="Ankyrin_rpt-contain_sf"/>
</dbReference>
<dbReference type="GO" id="GO:0030149">
    <property type="term" value="P:sphingolipid catabolic process"/>
    <property type="evidence" value="ECO:0007669"/>
    <property type="project" value="TreeGrafter"/>
</dbReference>
<dbReference type="SUPFAM" id="SSF48403">
    <property type="entry name" value="Ankyrin repeat"/>
    <property type="match status" value="1"/>
</dbReference>
<accession>A0A150GG59</accession>
<proteinExistence type="predicted"/>
<dbReference type="GO" id="GO:0071944">
    <property type="term" value="C:cell periphery"/>
    <property type="evidence" value="ECO:0007669"/>
    <property type="project" value="TreeGrafter"/>
</dbReference>
<dbReference type="OrthoDB" id="539983at2759"/>
<sequence length="513" mass="53829">MAEPHAVGRAPPNIWLPGLVERFAGYLDPIFVACTLRLVDKATAEQFRGRSEYSSTVRLSQPVPPHAFAARWTPPGAMRDLKLEQRQQLLRLTAASGVVANLEVALAAVGFIPGRLQEMEVLKAGTVSGQADAVHFILARGYGDADAICMALHIAAGAGHQGVCEVLLADDRSPGVKLGHVATALEGGHPGLADWLLQRRREGPIGPTDSLEPRGWQGCIRLLSAAAEGCDLPVLQSLTGRFGGVPAGGVGYLLTVAAHSQAADWRAKVEWLELQAHPQSLHWDTHVCTMAAGCADAEDRLVWLLGRGYKIDKAAANGVLEAGNTAALELLLGRGLRPELRSVMAAAGAGQLEALMKLREYGCPVDAAEVARAAALGGQLPVLVWAVEELGASAQDLAVLNAVIGRCNLEALRWLRQRGCPLNGARVALLAVEGGNQMALAWAAEELGASVRSADLMDAAAASGCVEVMAWLREHGCPWGEGTFGGAAGAGCEAALEWLVEQGCPMPVSSAVM</sequence>
<organism evidence="1 2">
    <name type="scientific">Gonium pectorale</name>
    <name type="common">Green alga</name>
    <dbReference type="NCBI Taxonomy" id="33097"/>
    <lineage>
        <taxon>Eukaryota</taxon>
        <taxon>Viridiplantae</taxon>
        <taxon>Chlorophyta</taxon>
        <taxon>core chlorophytes</taxon>
        <taxon>Chlorophyceae</taxon>
        <taxon>CS clade</taxon>
        <taxon>Chlamydomonadales</taxon>
        <taxon>Volvocaceae</taxon>
        <taxon>Gonium</taxon>
    </lineage>
</organism>
<dbReference type="GO" id="GO:0005783">
    <property type="term" value="C:endoplasmic reticulum"/>
    <property type="evidence" value="ECO:0007669"/>
    <property type="project" value="TreeGrafter"/>
</dbReference>
<evidence type="ECO:0000313" key="1">
    <source>
        <dbReference type="EMBL" id="KXZ48827.1"/>
    </source>
</evidence>
<keyword evidence="2" id="KW-1185">Reference proteome</keyword>
<dbReference type="EMBL" id="LSYV01000026">
    <property type="protein sequence ID" value="KXZ48827.1"/>
    <property type="molecule type" value="Genomic_DNA"/>
</dbReference>
<dbReference type="Proteomes" id="UP000075714">
    <property type="component" value="Unassembled WGS sequence"/>
</dbReference>
<gene>
    <name evidence="1" type="ORF">GPECTOR_25g412</name>
</gene>
<dbReference type="PANTHER" id="PTHR12393">
    <property type="entry name" value="SPHINGOMYELIN PHOSPHODIESTERASE RELATED"/>
    <property type="match status" value="1"/>
</dbReference>
<dbReference type="Gene3D" id="1.25.40.20">
    <property type="entry name" value="Ankyrin repeat-containing domain"/>
    <property type="match status" value="1"/>
</dbReference>
<reference evidence="2" key="1">
    <citation type="journal article" date="2016" name="Nat. Commun.">
        <title>The Gonium pectorale genome demonstrates co-option of cell cycle regulation during the evolution of multicellularity.</title>
        <authorList>
            <person name="Hanschen E.R."/>
            <person name="Marriage T.N."/>
            <person name="Ferris P.J."/>
            <person name="Hamaji T."/>
            <person name="Toyoda A."/>
            <person name="Fujiyama A."/>
            <person name="Neme R."/>
            <person name="Noguchi H."/>
            <person name="Minakuchi Y."/>
            <person name="Suzuki M."/>
            <person name="Kawai-Toyooka H."/>
            <person name="Smith D.R."/>
            <person name="Sparks H."/>
            <person name="Anderson J."/>
            <person name="Bakaric R."/>
            <person name="Luria V."/>
            <person name="Karger A."/>
            <person name="Kirschner M.W."/>
            <person name="Durand P.M."/>
            <person name="Michod R.E."/>
            <person name="Nozaki H."/>
            <person name="Olson B.J."/>
        </authorList>
    </citation>
    <scope>NUCLEOTIDE SEQUENCE [LARGE SCALE GENOMIC DNA]</scope>
    <source>
        <strain evidence="2">NIES-2863</strain>
    </source>
</reference>